<feature type="compositionally biased region" description="Basic and acidic residues" evidence="1">
    <location>
        <begin position="33"/>
        <end position="47"/>
    </location>
</feature>
<comment type="caution">
    <text evidence="4">The sequence shown here is derived from an EMBL/GenBank/DDBJ whole genome shotgun (WGS) entry which is preliminary data.</text>
</comment>
<sequence length="213" mass="21950">MEQAALRPKPLPGGAAGGNWKQCARGGRWRARKGGEPRPARPPQRREHAARRRGRRLVSTLLGLLVGTVLVLSGVGLGAVGATLAGTGRLPGLHQPQPDGGPPAAPAPTRAPTASPPTPEPVAVPVAARLGIEVADDRRPGALVVGVHVPGPGFSAGLVRGDVLLAFGRTRIDTAPDLARAVARARPGREVKLTVRHRSGGYQQLTVVPAVVT</sequence>
<evidence type="ECO:0000313" key="4">
    <source>
        <dbReference type="EMBL" id="GAA1425194.1"/>
    </source>
</evidence>
<dbReference type="Proteomes" id="UP001500973">
    <property type="component" value="Unassembled WGS sequence"/>
</dbReference>
<accession>A0ABP4JPG8</accession>
<keyword evidence="2" id="KW-0472">Membrane</keyword>
<organism evidence="4 5">
    <name type="scientific">Streptomyces thermospinosisporus</name>
    <dbReference type="NCBI Taxonomy" id="161482"/>
    <lineage>
        <taxon>Bacteria</taxon>
        <taxon>Bacillati</taxon>
        <taxon>Actinomycetota</taxon>
        <taxon>Actinomycetes</taxon>
        <taxon>Kitasatosporales</taxon>
        <taxon>Streptomycetaceae</taxon>
        <taxon>Streptomyces</taxon>
    </lineage>
</organism>
<feature type="domain" description="PDZ" evidence="3">
    <location>
        <begin position="128"/>
        <end position="199"/>
    </location>
</feature>
<keyword evidence="2" id="KW-0812">Transmembrane</keyword>
<dbReference type="SMART" id="SM00228">
    <property type="entry name" value="PDZ"/>
    <property type="match status" value="1"/>
</dbReference>
<feature type="transmembrane region" description="Helical" evidence="2">
    <location>
        <begin position="61"/>
        <end position="85"/>
    </location>
</feature>
<dbReference type="Gene3D" id="2.30.42.10">
    <property type="match status" value="1"/>
</dbReference>
<dbReference type="Pfam" id="PF13180">
    <property type="entry name" value="PDZ_2"/>
    <property type="match status" value="1"/>
</dbReference>
<proteinExistence type="predicted"/>
<dbReference type="RefSeq" id="WP_344013489.1">
    <property type="nucleotide sequence ID" value="NZ_BAAAIZ010000041.1"/>
</dbReference>
<dbReference type="InterPro" id="IPR036034">
    <property type="entry name" value="PDZ_sf"/>
</dbReference>
<evidence type="ECO:0000313" key="5">
    <source>
        <dbReference type="Proteomes" id="UP001500973"/>
    </source>
</evidence>
<feature type="region of interest" description="Disordered" evidence="1">
    <location>
        <begin position="1"/>
        <end position="53"/>
    </location>
</feature>
<name>A0ABP4JPG8_9ACTN</name>
<dbReference type="SUPFAM" id="SSF50156">
    <property type="entry name" value="PDZ domain-like"/>
    <property type="match status" value="1"/>
</dbReference>
<gene>
    <name evidence="4" type="ORF">GCM10009601_31570</name>
</gene>
<evidence type="ECO:0000256" key="2">
    <source>
        <dbReference type="SAM" id="Phobius"/>
    </source>
</evidence>
<keyword evidence="5" id="KW-1185">Reference proteome</keyword>
<keyword evidence="2" id="KW-1133">Transmembrane helix</keyword>
<dbReference type="InterPro" id="IPR001478">
    <property type="entry name" value="PDZ"/>
</dbReference>
<reference evidence="5" key="1">
    <citation type="journal article" date="2019" name="Int. J. Syst. Evol. Microbiol.">
        <title>The Global Catalogue of Microorganisms (GCM) 10K type strain sequencing project: providing services to taxonomists for standard genome sequencing and annotation.</title>
        <authorList>
            <consortium name="The Broad Institute Genomics Platform"/>
            <consortium name="The Broad Institute Genome Sequencing Center for Infectious Disease"/>
            <person name="Wu L."/>
            <person name="Ma J."/>
        </authorList>
    </citation>
    <scope>NUCLEOTIDE SEQUENCE [LARGE SCALE GENOMIC DNA]</scope>
    <source>
        <strain evidence="5">JCM 11756</strain>
    </source>
</reference>
<evidence type="ECO:0000256" key="1">
    <source>
        <dbReference type="SAM" id="MobiDB-lite"/>
    </source>
</evidence>
<feature type="region of interest" description="Disordered" evidence="1">
    <location>
        <begin position="89"/>
        <end position="121"/>
    </location>
</feature>
<evidence type="ECO:0000259" key="3">
    <source>
        <dbReference type="SMART" id="SM00228"/>
    </source>
</evidence>
<protein>
    <submittedName>
        <fullName evidence="4">PDZ domain-containing protein</fullName>
    </submittedName>
</protein>
<dbReference type="EMBL" id="BAAAIZ010000041">
    <property type="protein sequence ID" value="GAA1425194.1"/>
    <property type="molecule type" value="Genomic_DNA"/>
</dbReference>